<accession>A0A139WXC8</accession>
<protein>
    <submittedName>
        <fullName evidence="1">Uncharacterized protein</fullName>
    </submittedName>
</protein>
<dbReference type="PROSITE" id="PS51257">
    <property type="entry name" value="PROKAR_LIPOPROTEIN"/>
    <property type="match status" value="1"/>
</dbReference>
<comment type="caution">
    <text evidence="1">The sequence shown here is derived from an EMBL/GenBank/DDBJ whole genome shotgun (WGS) entry which is preliminary data.</text>
</comment>
<gene>
    <name evidence="1" type="ORF">WA1_46350</name>
</gene>
<dbReference type="OrthoDB" id="490444at2"/>
<sequence length="208" mass="23248">MNKYILLTSVSIFSAISLTISSCNNNLLGSSVAESEQPTIVSSSQLSKIEASPDPPTETAEKTQFTCGTTFNEQLKQKVPTTIAWKSSDKRAIVQWVKPMDNYWTPEKRCNEVSRRMQEADEAGTLKFLTNGKMNGQKVICTAIEVNGDCKNLVMTLRPQDKALLFLTELKDIFNGRSAGPIQHNSGETQIYIEIDLKEIWKNAPRLE</sequence>
<dbReference type="EMBL" id="ANNX02000047">
    <property type="protein sequence ID" value="KYC37063.1"/>
    <property type="molecule type" value="Genomic_DNA"/>
</dbReference>
<reference evidence="1 2" key="1">
    <citation type="journal article" date="2013" name="Genome Biol. Evol.">
        <title>Genomes of Stigonematalean cyanobacteria (subsection V) and the evolution of oxygenic photosynthesis from prokaryotes to plastids.</title>
        <authorList>
            <person name="Dagan T."/>
            <person name="Roettger M."/>
            <person name="Stucken K."/>
            <person name="Landan G."/>
            <person name="Koch R."/>
            <person name="Major P."/>
            <person name="Gould S.B."/>
            <person name="Goremykin V.V."/>
            <person name="Rippka R."/>
            <person name="Tandeau de Marsac N."/>
            <person name="Gugger M."/>
            <person name="Lockhart P.J."/>
            <person name="Allen J.F."/>
            <person name="Brune I."/>
            <person name="Maus I."/>
            <person name="Puhler A."/>
            <person name="Martin W.F."/>
        </authorList>
    </citation>
    <scope>NUCLEOTIDE SEQUENCE [LARGE SCALE GENOMIC DNA]</scope>
    <source>
        <strain evidence="1 2">PCC 7110</strain>
    </source>
</reference>
<evidence type="ECO:0000313" key="2">
    <source>
        <dbReference type="Proteomes" id="UP000076925"/>
    </source>
</evidence>
<name>A0A139WXC8_9CYAN</name>
<dbReference type="InterPro" id="IPR025478">
    <property type="entry name" value="COP23"/>
</dbReference>
<organism evidence="1 2">
    <name type="scientific">Scytonema hofmannii PCC 7110</name>
    <dbReference type="NCBI Taxonomy" id="128403"/>
    <lineage>
        <taxon>Bacteria</taxon>
        <taxon>Bacillati</taxon>
        <taxon>Cyanobacteriota</taxon>
        <taxon>Cyanophyceae</taxon>
        <taxon>Nostocales</taxon>
        <taxon>Scytonemataceae</taxon>
        <taxon>Scytonema</taxon>
    </lineage>
</organism>
<dbReference type="RefSeq" id="WP_017744872.1">
    <property type="nucleotide sequence ID" value="NZ_KQ976354.1"/>
</dbReference>
<dbReference type="STRING" id="128403.WA1_46350"/>
<evidence type="ECO:0000313" key="1">
    <source>
        <dbReference type="EMBL" id="KYC37063.1"/>
    </source>
</evidence>
<dbReference type="Pfam" id="PF14218">
    <property type="entry name" value="COP23"/>
    <property type="match status" value="1"/>
</dbReference>
<dbReference type="AlphaFoldDB" id="A0A139WXC8"/>
<dbReference type="Proteomes" id="UP000076925">
    <property type="component" value="Unassembled WGS sequence"/>
</dbReference>
<keyword evidence="2" id="KW-1185">Reference proteome</keyword>
<proteinExistence type="predicted"/>